<dbReference type="AlphaFoldDB" id="A0A021VS61"/>
<dbReference type="Pfam" id="PF13416">
    <property type="entry name" value="SBP_bac_8"/>
    <property type="match status" value="1"/>
</dbReference>
<dbReference type="Gene3D" id="3.40.190.10">
    <property type="entry name" value="Periplasmic binding protein-like II"/>
    <property type="match status" value="1"/>
</dbReference>
<feature type="chain" id="PRO_5038617761" evidence="1">
    <location>
        <begin position="31"/>
        <end position="448"/>
    </location>
</feature>
<keyword evidence="1" id="KW-0732">Signal</keyword>
<evidence type="ECO:0000256" key="1">
    <source>
        <dbReference type="SAM" id="SignalP"/>
    </source>
</evidence>
<reference evidence="2 3" key="1">
    <citation type="submission" date="2014-01" db="EMBL/GenBank/DDBJ databases">
        <title>Actinotalea ferrariae CF5-4.</title>
        <authorList>
            <person name="Chen F."/>
            <person name="Li Y."/>
            <person name="Wang G."/>
        </authorList>
    </citation>
    <scope>NUCLEOTIDE SEQUENCE [LARGE SCALE GENOMIC DNA]</scope>
    <source>
        <strain evidence="2 3">CF5-4</strain>
    </source>
</reference>
<keyword evidence="3" id="KW-1185">Reference proteome</keyword>
<dbReference type="PROSITE" id="PS51318">
    <property type="entry name" value="TAT"/>
    <property type="match status" value="1"/>
</dbReference>
<dbReference type="RefSeq" id="WP_052022530.1">
    <property type="nucleotide sequence ID" value="NZ_AXCW01000057.1"/>
</dbReference>
<evidence type="ECO:0000313" key="3">
    <source>
        <dbReference type="Proteomes" id="UP000019753"/>
    </source>
</evidence>
<dbReference type="InterPro" id="IPR050490">
    <property type="entry name" value="Bact_solute-bd_prot1"/>
</dbReference>
<evidence type="ECO:0000313" key="2">
    <source>
        <dbReference type="EMBL" id="EYR63968.1"/>
    </source>
</evidence>
<dbReference type="InterPro" id="IPR006059">
    <property type="entry name" value="SBP"/>
</dbReference>
<comment type="caution">
    <text evidence="2">The sequence shown here is derived from an EMBL/GenBank/DDBJ whole genome shotgun (WGS) entry which is preliminary data.</text>
</comment>
<dbReference type="PANTHER" id="PTHR43649:SF12">
    <property type="entry name" value="DIACETYLCHITOBIOSE BINDING PROTEIN DASA"/>
    <property type="match status" value="1"/>
</dbReference>
<dbReference type="EMBL" id="AXCW01000057">
    <property type="protein sequence ID" value="EYR63968.1"/>
    <property type="molecule type" value="Genomic_DNA"/>
</dbReference>
<protein>
    <submittedName>
        <fullName evidence="2">Sugar ABC transporter substrate-binding protein</fullName>
    </submittedName>
</protein>
<dbReference type="PANTHER" id="PTHR43649">
    <property type="entry name" value="ARABINOSE-BINDING PROTEIN-RELATED"/>
    <property type="match status" value="1"/>
</dbReference>
<dbReference type="OrthoDB" id="3718433at2"/>
<dbReference type="SUPFAM" id="SSF53850">
    <property type="entry name" value="Periplasmic binding protein-like II"/>
    <property type="match status" value="1"/>
</dbReference>
<dbReference type="CDD" id="cd13585">
    <property type="entry name" value="PBP2_TMBP_like"/>
    <property type="match status" value="1"/>
</dbReference>
<feature type="signal peptide" evidence="1">
    <location>
        <begin position="1"/>
        <end position="30"/>
    </location>
</feature>
<name>A0A021VS61_9CELL</name>
<proteinExistence type="predicted"/>
<sequence length="448" mass="47803">MGTQTTTRRRVTRRRALPVLALPLTMALLAACSGGAADADDAPAPGAEAPAPAEPVDLRMTVWSANEDHLALFDEIAAEYVEANPDLVSSITFEPLPFDEYTTAVTTQVAGGNPPDLAWILESTAPEFVESGALVALDDVLAGTEGYAVEDLNPDALSLWQSEDQLYAYPFSTSPFVVFVNDDMLAAAGQPTGRELLDSGEWTWDRIQEVGGAVKQATGNDGFVIRDFEYAQWEILATVWGGFGASAWSEDYTTCQLDSPEMVEAMTFLHDSAFDAAAMPAPGTTADFFAGQAAITVTQISRASLLDDSFAWDVLPMPEGPAGQQNVIGQAGIGVFANAENPDVAADFLAFFTNPENSARLGQYFPPPRVSLLTAEQLKATNPLLSEAQLEEVVVQGLEGAVTKPAHPNFAQIQQAARAELDSLWTPDADVAAVLGTTCERIQPLLEQ</sequence>
<gene>
    <name evidence="2" type="ORF">N866_16845</name>
</gene>
<organism evidence="2 3">
    <name type="scientific">Actinotalea ferrariae CF5-4</name>
    <dbReference type="NCBI Taxonomy" id="948458"/>
    <lineage>
        <taxon>Bacteria</taxon>
        <taxon>Bacillati</taxon>
        <taxon>Actinomycetota</taxon>
        <taxon>Actinomycetes</taxon>
        <taxon>Micrococcales</taxon>
        <taxon>Cellulomonadaceae</taxon>
        <taxon>Actinotalea</taxon>
    </lineage>
</organism>
<dbReference type="Proteomes" id="UP000019753">
    <property type="component" value="Unassembled WGS sequence"/>
</dbReference>
<dbReference type="InterPro" id="IPR006311">
    <property type="entry name" value="TAT_signal"/>
</dbReference>
<accession>A0A021VS61</accession>